<evidence type="ECO:0000313" key="6">
    <source>
        <dbReference type="EMBL" id="KAK4082559.1"/>
    </source>
</evidence>
<dbReference type="InterPro" id="IPR046372">
    <property type="entry name" value="PARG_cat_C"/>
</dbReference>
<dbReference type="Pfam" id="PF05028">
    <property type="entry name" value="PARG_cat_C"/>
    <property type="match status" value="1"/>
</dbReference>
<evidence type="ECO:0000259" key="4">
    <source>
        <dbReference type="Pfam" id="PF05028"/>
    </source>
</evidence>
<feature type="domain" description="PARG helical" evidence="5">
    <location>
        <begin position="81"/>
        <end position="180"/>
    </location>
</feature>
<sequence>MSVFALPSAPSERCLDRFSILEDGQEDGDGLVSFWPLLVEVLRQPVRTPSQLIDVLDTISNSLRGSSGAAGDYGMLEAAVQEKERDFFGSIWPKIVRLALMTPRLYPEHCLPILKPGMTLGLSRDQAACLVSHQFLCTLRPPPWRNDFFDFGIWYGSSQRHPKAVEMYLNAIFGFFKQVGDPGNHAAEEVGYALHSYDQLARPMSRTWQDCALSTAVVVRVNAYSTEQQELQCQGIDSAVVVSANKDIGFGQSATQEELYMGNCPEACPAVLVAPTLADDQVLVIQGAMPMLRISGQRRDVSWSPLEESTVSRGGRMLFMDALEIDEADNQEGLADLLSSNIDREIKKAYTAFSSWAVGAPATVWTGLWGCGAFNGDPGVKMTLLWIAASLAGKELRIICDSSNDTFASEFETFIAQVLAERRAATAGGLIEKLQRVPHTTERLASMRWLLDSCVHRS</sequence>
<dbReference type="InterPro" id="IPR048362">
    <property type="entry name" value="PARG_helical"/>
</dbReference>
<protein>
    <recommendedName>
        <fullName evidence="2">poly(ADP-ribose) glycohydrolase</fullName>
        <ecNumber evidence="2">3.2.1.143</ecNumber>
    </recommendedName>
</protein>
<gene>
    <name evidence="6" type="ORF">Purlil1_11217</name>
</gene>
<evidence type="ECO:0000256" key="1">
    <source>
        <dbReference type="ARBA" id="ARBA00009545"/>
    </source>
</evidence>
<dbReference type="Proteomes" id="UP001287286">
    <property type="component" value="Unassembled WGS sequence"/>
</dbReference>
<proteinExistence type="inferred from homology"/>
<organism evidence="6 7">
    <name type="scientific">Purpureocillium lilacinum</name>
    <name type="common">Paecilomyces lilacinus</name>
    <dbReference type="NCBI Taxonomy" id="33203"/>
    <lineage>
        <taxon>Eukaryota</taxon>
        <taxon>Fungi</taxon>
        <taxon>Dikarya</taxon>
        <taxon>Ascomycota</taxon>
        <taxon>Pezizomycotina</taxon>
        <taxon>Sordariomycetes</taxon>
        <taxon>Hypocreomycetidae</taxon>
        <taxon>Hypocreales</taxon>
        <taxon>Ophiocordycipitaceae</taxon>
        <taxon>Purpureocillium</taxon>
    </lineage>
</organism>
<dbReference type="EMBL" id="JAWRVI010000064">
    <property type="protein sequence ID" value="KAK4082559.1"/>
    <property type="molecule type" value="Genomic_DNA"/>
</dbReference>
<evidence type="ECO:0000256" key="2">
    <source>
        <dbReference type="ARBA" id="ARBA00012255"/>
    </source>
</evidence>
<comment type="similarity">
    <text evidence="1">Belongs to the poly(ADP-ribose) glycohydrolase family.</text>
</comment>
<accession>A0ABR0BKE2</accession>
<reference evidence="6 7" key="1">
    <citation type="journal article" date="2024" name="Microbiol. Resour. Announc.">
        <title>Genome annotations for the ascomycete fungi Trichoderma harzianum, Trichoderma aggressivum, and Purpureocillium lilacinum.</title>
        <authorList>
            <person name="Beijen E.P.W."/>
            <person name="Ohm R.A."/>
        </authorList>
    </citation>
    <scope>NUCLEOTIDE SEQUENCE [LARGE SCALE GENOMIC DNA]</scope>
    <source>
        <strain evidence="6 7">CBS 150709</strain>
    </source>
</reference>
<evidence type="ECO:0000256" key="3">
    <source>
        <dbReference type="ARBA" id="ARBA00022801"/>
    </source>
</evidence>
<dbReference type="InterPro" id="IPR007724">
    <property type="entry name" value="Poly_GlycHdrlase"/>
</dbReference>
<evidence type="ECO:0000313" key="7">
    <source>
        <dbReference type="Proteomes" id="UP001287286"/>
    </source>
</evidence>
<dbReference type="Pfam" id="PF20811">
    <property type="entry name" value="PARG_cat_N"/>
    <property type="match status" value="1"/>
</dbReference>
<dbReference type="PANTHER" id="PTHR12837">
    <property type="entry name" value="POLY ADP-RIBOSE GLYCOHYDROLASE"/>
    <property type="match status" value="1"/>
</dbReference>
<dbReference type="PANTHER" id="PTHR12837:SF0">
    <property type="entry name" value="POLY(ADP-RIBOSE) GLYCOHYDROLASE"/>
    <property type="match status" value="1"/>
</dbReference>
<comment type="caution">
    <text evidence="6">The sequence shown here is derived from an EMBL/GenBank/DDBJ whole genome shotgun (WGS) entry which is preliminary data.</text>
</comment>
<feature type="domain" description="PARG catalytic Macro" evidence="4">
    <location>
        <begin position="225"/>
        <end position="400"/>
    </location>
</feature>
<keyword evidence="7" id="KW-1185">Reference proteome</keyword>
<keyword evidence="3" id="KW-0378">Hydrolase</keyword>
<name>A0ABR0BKE2_PURLI</name>
<evidence type="ECO:0000259" key="5">
    <source>
        <dbReference type="Pfam" id="PF20811"/>
    </source>
</evidence>
<dbReference type="EC" id="3.2.1.143" evidence="2"/>